<dbReference type="AlphaFoldDB" id="A1RX61"/>
<dbReference type="eggNOG" id="arCOG00551">
    <property type="taxonomic scope" value="Archaea"/>
</dbReference>
<dbReference type="STRING" id="368408.Tpen_0382"/>
<keyword evidence="2" id="KW-1185">Reference proteome</keyword>
<sequence>MGVMSDYRDPGELLKVLKQELLNNSLQPISVDFYREALKAVARLGEDEKLLKEEVKKTLETIFLIRLKKEVDLLIKGVKLDEKSLPPEEYGVIEKIKETINGMEKVVFRGEDLEKSGRQVTSQAKGSSGEQRSKVEEFSFVYFRKSFSPTLDAPERGKSMKSALFKKGDFALIPKRLAREYKEQGTVEIIEELLEHAK</sequence>
<evidence type="ECO:0000313" key="1">
    <source>
        <dbReference type="EMBL" id="ABL77791.1"/>
    </source>
</evidence>
<proteinExistence type="predicted"/>
<dbReference type="EnsemblBacteria" id="ABL77791">
    <property type="protein sequence ID" value="ABL77791"/>
    <property type="gene ID" value="Tpen_0382"/>
</dbReference>
<protein>
    <recommendedName>
        <fullName evidence="3">DNA replication complex GINS family protein</fullName>
    </recommendedName>
</protein>
<dbReference type="HOGENOM" id="CLU_1458262_0_0_2"/>
<gene>
    <name evidence="1" type="ordered locus">Tpen_0382</name>
</gene>
<dbReference type="EMBL" id="CP000505">
    <property type="protein sequence ID" value="ABL77791.1"/>
    <property type="molecule type" value="Genomic_DNA"/>
</dbReference>
<evidence type="ECO:0008006" key="3">
    <source>
        <dbReference type="Google" id="ProtNLM"/>
    </source>
</evidence>
<dbReference type="KEGG" id="tpe:Tpen_0382"/>
<dbReference type="Proteomes" id="UP000000641">
    <property type="component" value="Chromosome"/>
</dbReference>
<dbReference type="CDD" id="cd11714">
    <property type="entry name" value="GINS_A_archaea"/>
    <property type="match status" value="1"/>
</dbReference>
<accession>A1RX61</accession>
<reference evidence="2" key="1">
    <citation type="journal article" date="2008" name="J. Bacteriol.">
        <title>Genome sequence of Thermofilum pendens reveals an exceptional loss of biosynthetic pathways without genome reduction.</title>
        <authorList>
            <person name="Anderson I."/>
            <person name="Rodriguez J."/>
            <person name="Susanti D."/>
            <person name="Porat I."/>
            <person name="Reich C."/>
            <person name="Ulrich L.E."/>
            <person name="Elkins J.G."/>
            <person name="Mavromatis K."/>
            <person name="Lykidis A."/>
            <person name="Kim E."/>
            <person name="Thompson L.S."/>
            <person name="Nolan M."/>
            <person name="Land M."/>
            <person name="Copeland A."/>
            <person name="Lapidus A."/>
            <person name="Lucas S."/>
            <person name="Detter C."/>
            <person name="Zhulin I.B."/>
            <person name="Olsen G.J."/>
            <person name="Whitman W."/>
            <person name="Mukhopadhyay B."/>
            <person name="Bristow J."/>
            <person name="Kyrpides N."/>
        </authorList>
    </citation>
    <scope>NUCLEOTIDE SEQUENCE [LARGE SCALE GENOMIC DNA]</scope>
    <source>
        <strain evidence="2">DSM 2475 / Hrk 5</strain>
    </source>
</reference>
<organism evidence="1 2">
    <name type="scientific">Thermofilum pendens (strain DSM 2475 / Hrk 5)</name>
    <dbReference type="NCBI Taxonomy" id="368408"/>
    <lineage>
        <taxon>Archaea</taxon>
        <taxon>Thermoproteota</taxon>
        <taxon>Thermoprotei</taxon>
        <taxon>Thermofilales</taxon>
        <taxon>Thermofilaceae</taxon>
        <taxon>Thermofilum</taxon>
    </lineage>
</organism>
<name>A1RX61_THEPD</name>
<evidence type="ECO:0000313" key="2">
    <source>
        <dbReference type="Proteomes" id="UP000000641"/>
    </source>
</evidence>